<keyword evidence="8" id="KW-0067">ATP-binding</keyword>
<feature type="domain" description="AMP-binding enzyme C-terminal" evidence="17">
    <location>
        <begin position="407"/>
        <end position="483"/>
    </location>
</feature>
<dbReference type="OrthoDB" id="10253869at2759"/>
<evidence type="ECO:0000256" key="14">
    <source>
        <dbReference type="ARBA" id="ARBA00023262"/>
    </source>
</evidence>
<dbReference type="PROSITE" id="PS00455">
    <property type="entry name" value="AMP_BINDING"/>
    <property type="match status" value="1"/>
</dbReference>
<dbReference type="PANTHER" id="PTHR24096">
    <property type="entry name" value="LONG-CHAIN-FATTY-ACID--COA LIGASE"/>
    <property type="match status" value="1"/>
</dbReference>
<gene>
    <name evidence="18" type="ORF">BDFB_013402</name>
</gene>
<dbReference type="Pfam" id="PF13193">
    <property type="entry name" value="AMP-binding_C"/>
    <property type="match status" value="1"/>
</dbReference>
<dbReference type="STRING" id="1661398.A0A482W4J9"/>
<comment type="subcellular location">
    <subcellularLocation>
        <location evidence="2">Peroxisome</location>
    </subcellularLocation>
</comment>
<dbReference type="GO" id="GO:0008218">
    <property type="term" value="P:bioluminescence"/>
    <property type="evidence" value="ECO:0007669"/>
    <property type="project" value="UniProtKB-KW"/>
</dbReference>
<evidence type="ECO:0000313" key="18">
    <source>
        <dbReference type="EMBL" id="RZC39587.1"/>
    </source>
</evidence>
<dbReference type="CDD" id="cd05911">
    <property type="entry name" value="Firefly_Luc_like"/>
    <property type="match status" value="1"/>
</dbReference>
<evidence type="ECO:0000313" key="19">
    <source>
        <dbReference type="Proteomes" id="UP000292052"/>
    </source>
</evidence>
<reference evidence="18 19" key="1">
    <citation type="submission" date="2017-03" db="EMBL/GenBank/DDBJ databases">
        <title>Genome of the blue death feigning beetle - Asbolus verrucosus.</title>
        <authorList>
            <person name="Rider S.D."/>
        </authorList>
    </citation>
    <scope>NUCLEOTIDE SEQUENCE [LARGE SCALE GENOMIC DNA]</scope>
    <source>
        <strain evidence="18">Butters</strain>
        <tissue evidence="18">Head and leg muscle</tissue>
    </source>
</reference>
<protein>
    <recommendedName>
        <fullName evidence="5">Luciferin 4-monooxygenase</fullName>
        <ecNumber evidence="4">1.13.12.7</ecNumber>
    </recommendedName>
</protein>
<dbReference type="FunFam" id="3.30.300.30:FF:000007">
    <property type="entry name" value="4-coumarate--CoA ligase 2"/>
    <property type="match status" value="1"/>
</dbReference>
<evidence type="ECO:0000259" key="17">
    <source>
        <dbReference type="Pfam" id="PF13193"/>
    </source>
</evidence>
<dbReference type="Proteomes" id="UP000292052">
    <property type="component" value="Unassembled WGS sequence"/>
</dbReference>
<dbReference type="GO" id="GO:0005524">
    <property type="term" value="F:ATP binding"/>
    <property type="evidence" value="ECO:0007669"/>
    <property type="project" value="UniProtKB-KW"/>
</dbReference>
<proteinExistence type="inferred from homology"/>
<evidence type="ECO:0000259" key="16">
    <source>
        <dbReference type="Pfam" id="PF00501"/>
    </source>
</evidence>
<dbReference type="Pfam" id="PF00501">
    <property type="entry name" value="AMP-binding"/>
    <property type="match status" value="1"/>
</dbReference>
<dbReference type="GO" id="GO:0004497">
    <property type="term" value="F:monooxygenase activity"/>
    <property type="evidence" value="ECO:0007669"/>
    <property type="project" value="UniProtKB-KW"/>
</dbReference>
<dbReference type="GO" id="GO:0005777">
    <property type="term" value="C:peroxisome"/>
    <property type="evidence" value="ECO:0007669"/>
    <property type="project" value="UniProtKB-SubCell"/>
</dbReference>
<keyword evidence="11" id="KW-0503">Monooxygenase</keyword>
<keyword evidence="18" id="KW-0436">Ligase</keyword>
<dbReference type="InterPro" id="IPR045851">
    <property type="entry name" value="AMP-bd_C_sf"/>
</dbReference>
<evidence type="ECO:0000256" key="2">
    <source>
        <dbReference type="ARBA" id="ARBA00004275"/>
    </source>
</evidence>
<comment type="similarity">
    <text evidence="3">Belongs to the ATP-dependent AMP-binding enzyme family.</text>
</comment>
<evidence type="ECO:0000256" key="3">
    <source>
        <dbReference type="ARBA" id="ARBA00006432"/>
    </source>
</evidence>
<dbReference type="GO" id="GO:0046872">
    <property type="term" value="F:metal ion binding"/>
    <property type="evidence" value="ECO:0007669"/>
    <property type="project" value="UniProtKB-KW"/>
</dbReference>
<accession>A0A482W4J9</accession>
<evidence type="ECO:0000256" key="10">
    <source>
        <dbReference type="ARBA" id="ARBA00023002"/>
    </source>
</evidence>
<comment type="cofactor">
    <cofactor evidence="1">
        <name>Mg(2+)</name>
        <dbReference type="ChEBI" id="CHEBI:18420"/>
    </cofactor>
</comment>
<dbReference type="EC" id="1.13.12.7" evidence="4"/>
<keyword evidence="7" id="KW-0547">Nucleotide-binding</keyword>
<comment type="catalytic activity">
    <reaction evidence="15">
        <text>firefly D-luciferin + ATP + O2 = firefly oxyluciferin + hnu + AMP + CO2 + diphosphate</text>
        <dbReference type="Rhea" id="RHEA:10732"/>
        <dbReference type="ChEBI" id="CHEBI:15379"/>
        <dbReference type="ChEBI" id="CHEBI:16526"/>
        <dbReference type="ChEBI" id="CHEBI:16792"/>
        <dbReference type="ChEBI" id="CHEBI:30212"/>
        <dbReference type="ChEBI" id="CHEBI:30616"/>
        <dbReference type="ChEBI" id="CHEBI:33019"/>
        <dbReference type="ChEBI" id="CHEBI:58038"/>
        <dbReference type="ChEBI" id="CHEBI:456215"/>
        <dbReference type="EC" id="1.13.12.7"/>
    </reaction>
</comment>
<evidence type="ECO:0000256" key="15">
    <source>
        <dbReference type="ARBA" id="ARBA00048497"/>
    </source>
</evidence>
<evidence type="ECO:0000256" key="7">
    <source>
        <dbReference type="ARBA" id="ARBA00022741"/>
    </source>
</evidence>
<feature type="domain" description="AMP-dependent synthetase/ligase" evidence="16">
    <location>
        <begin position="7"/>
        <end position="356"/>
    </location>
</feature>
<evidence type="ECO:0000256" key="12">
    <source>
        <dbReference type="ARBA" id="ARBA00023140"/>
    </source>
</evidence>
<name>A0A482W4J9_ASBVE</name>
<evidence type="ECO:0000256" key="4">
    <source>
        <dbReference type="ARBA" id="ARBA00012532"/>
    </source>
</evidence>
<dbReference type="InterPro" id="IPR020845">
    <property type="entry name" value="AMP-binding_CS"/>
</dbReference>
<keyword evidence="19" id="KW-1185">Reference proteome</keyword>
<dbReference type="AlphaFoldDB" id="A0A482W4J9"/>
<evidence type="ECO:0000256" key="9">
    <source>
        <dbReference type="ARBA" id="ARBA00022842"/>
    </source>
</evidence>
<dbReference type="InterPro" id="IPR000873">
    <property type="entry name" value="AMP-dep_synth/lig_dom"/>
</dbReference>
<dbReference type="SUPFAM" id="SSF56801">
    <property type="entry name" value="Acetyl-CoA synthetase-like"/>
    <property type="match status" value="1"/>
</dbReference>
<sequence length="493" mass="55077">MQSDTTTGEEVTYGKLLKLSIKLAVELTKLGVKKGDVITIVSQNHWKYLLTIIAAFYVGAKVSLLNHDYTARELKHFLRICPPTMIFCTSKTLVTILKIRTEPFIPKNIVIYGEETSEDARNFNTLLERTEGEESFSPVELDPKEEVAFILTSSGTTGIPKCVMLTHANVRVNITDTRDALVCDINLQESIIAFLPFFHIYGQCLTLGSILYGSKFVILDKFIPDRFLQTIQDYRITKLLVVPPILLFLVKSPLVEKYDVSSIKDIFCGAASISQELEKMVEKRLKVKSVRQVYGLTELGGVVTMIPKDVKKCGSIGKATAGVKIKVCDVETGKVLPPNQIGELRMFGDGVMKGYLGNDEESKAAFDEEGFLRSGDLGYYDEEGFYYIVDRLKEIINYKGFQVSPAELENLLIQHPAVKDAGVIGIPKEGVGEVPLAFIVKQPNTNVTEDEIVHYIEENISVQKRLYGGVKFIEEIPKSSSGKILRRKLKELV</sequence>
<organism evidence="18 19">
    <name type="scientific">Asbolus verrucosus</name>
    <name type="common">Desert ironclad beetle</name>
    <dbReference type="NCBI Taxonomy" id="1661398"/>
    <lineage>
        <taxon>Eukaryota</taxon>
        <taxon>Metazoa</taxon>
        <taxon>Ecdysozoa</taxon>
        <taxon>Arthropoda</taxon>
        <taxon>Hexapoda</taxon>
        <taxon>Insecta</taxon>
        <taxon>Pterygota</taxon>
        <taxon>Neoptera</taxon>
        <taxon>Endopterygota</taxon>
        <taxon>Coleoptera</taxon>
        <taxon>Polyphaga</taxon>
        <taxon>Cucujiformia</taxon>
        <taxon>Tenebrionidae</taxon>
        <taxon>Pimeliinae</taxon>
        <taxon>Asbolus</taxon>
    </lineage>
</organism>
<keyword evidence="10" id="KW-0560">Oxidoreductase</keyword>
<evidence type="ECO:0000256" key="11">
    <source>
        <dbReference type="ARBA" id="ARBA00023033"/>
    </source>
</evidence>
<evidence type="ECO:0000256" key="13">
    <source>
        <dbReference type="ARBA" id="ARBA00023223"/>
    </source>
</evidence>
<dbReference type="InterPro" id="IPR025110">
    <property type="entry name" value="AMP-bd_C"/>
</dbReference>
<keyword evidence="14" id="KW-0599">Photoprotein</keyword>
<dbReference type="EMBL" id="QDEB01032968">
    <property type="protein sequence ID" value="RZC39587.1"/>
    <property type="molecule type" value="Genomic_DNA"/>
</dbReference>
<evidence type="ECO:0000256" key="8">
    <source>
        <dbReference type="ARBA" id="ARBA00022840"/>
    </source>
</evidence>
<dbReference type="Gene3D" id="3.30.300.30">
    <property type="match status" value="1"/>
</dbReference>
<keyword evidence="9" id="KW-0460">Magnesium</keyword>
<keyword evidence="13" id="KW-0455">Luminescence</keyword>
<keyword evidence="6" id="KW-0479">Metal-binding</keyword>
<dbReference type="Gene3D" id="2.30.38.10">
    <property type="entry name" value="Luciferase, Domain 3"/>
    <property type="match status" value="1"/>
</dbReference>
<dbReference type="Gene3D" id="3.40.50.980">
    <property type="match status" value="2"/>
</dbReference>
<evidence type="ECO:0000256" key="6">
    <source>
        <dbReference type="ARBA" id="ARBA00022723"/>
    </source>
</evidence>
<dbReference type="GO" id="GO:0016405">
    <property type="term" value="F:CoA-ligase activity"/>
    <property type="evidence" value="ECO:0007669"/>
    <property type="project" value="TreeGrafter"/>
</dbReference>
<evidence type="ECO:0000256" key="5">
    <source>
        <dbReference type="ARBA" id="ARBA00019043"/>
    </source>
</evidence>
<comment type="caution">
    <text evidence="18">The sequence shown here is derived from an EMBL/GenBank/DDBJ whole genome shotgun (WGS) entry which is preliminary data.</text>
</comment>
<evidence type="ECO:0000256" key="1">
    <source>
        <dbReference type="ARBA" id="ARBA00001946"/>
    </source>
</evidence>
<dbReference type="PANTHER" id="PTHR24096:SF423">
    <property type="entry name" value="GM05240P"/>
    <property type="match status" value="1"/>
</dbReference>
<keyword evidence="12" id="KW-0576">Peroxisome</keyword>